<sequence>MFNNLIFRTGGILALCTPGLTMLPISAKAETEISIAPYTVVVNYERQNDEETVKTVSKETNAEIRHEIELSDSQTLSGYAGLDIYHAESDPSGISAGLYLGTAYDITTGGFDLSATFEMGGDLDQDTGEMLDPYMEVSAGVGYDFDVDEATVMTPYMQLTRTLYVDDDLTETSATFGASISHALSDSTDFGIDVSFGFDLPTPIQNLTTEVTFSLDHRLSENMVLSATLTGTRYQERGGYESESIDYSPGLTFSYVF</sequence>
<reference evidence="2 3" key="1">
    <citation type="submission" date="2018-03" db="EMBL/GenBank/DDBJ databases">
        <title>Genomic Encyclopedia of Archaeal and Bacterial Type Strains, Phase II (KMG-II): from individual species to whole genera.</title>
        <authorList>
            <person name="Goeker M."/>
        </authorList>
    </citation>
    <scope>NUCLEOTIDE SEQUENCE [LARGE SCALE GENOMIC DNA]</scope>
    <source>
        <strain evidence="2 3">DSM 100212</strain>
    </source>
</reference>
<name>A0A2T0WQ61_9RHOB</name>
<keyword evidence="3" id="KW-1185">Reference proteome</keyword>
<dbReference type="SUPFAM" id="SSF103515">
    <property type="entry name" value="Autotransporter"/>
    <property type="match status" value="1"/>
</dbReference>
<evidence type="ECO:0000313" key="3">
    <source>
        <dbReference type="Proteomes" id="UP000238392"/>
    </source>
</evidence>
<dbReference type="EMBL" id="PVTQ01000007">
    <property type="protein sequence ID" value="PRY88664.1"/>
    <property type="molecule type" value="Genomic_DNA"/>
</dbReference>
<accession>A0A2T0WQ61</accession>
<dbReference type="Proteomes" id="UP000238392">
    <property type="component" value="Unassembled WGS sequence"/>
</dbReference>
<evidence type="ECO:0000259" key="1">
    <source>
        <dbReference type="Pfam" id="PF03797"/>
    </source>
</evidence>
<dbReference type="RefSeq" id="WP_106264710.1">
    <property type="nucleotide sequence ID" value="NZ_PVTQ01000007.1"/>
</dbReference>
<feature type="domain" description="Autotransporter" evidence="1">
    <location>
        <begin position="71"/>
        <end position="222"/>
    </location>
</feature>
<protein>
    <submittedName>
        <fullName evidence="2">Autotransporter-like protein</fullName>
    </submittedName>
</protein>
<dbReference type="Gene3D" id="2.40.128.130">
    <property type="entry name" value="Autotransporter beta-domain"/>
    <property type="match status" value="1"/>
</dbReference>
<dbReference type="Pfam" id="PF03797">
    <property type="entry name" value="Autotransporter"/>
    <property type="match status" value="1"/>
</dbReference>
<dbReference type="InterPro" id="IPR036709">
    <property type="entry name" value="Autotransporte_beta_dom_sf"/>
</dbReference>
<organism evidence="2 3">
    <name type="scientific">Donghicola tyrosinivorans</name>
    <dbReference type="NCBI Taxonomy" id="1652492"/>
    <lineage>
        <taxon>Bacteria</taxon>
        <taxon>Pseudomonadati</taxon>
        <taxon>Pseudomonadota</taxon>
        <taxon>Alphaproteobacteria</taxon>
        <taxon>Rhodobacterales</taxon>
        <taxon>Roseobacteraceae</taxon>
        <taxon>Donghicola</taxon>
    </lineage>
</organism>
<dbReference type="InterPro" id="IPR005546">
    <property type="entry name" value="Autotransporte_beta"/>
</dbReference>
<proteinExistence type="predicted"/>
<comment type="caution">
    <text evidence="2">The sequence shown here is derived from an EMBL/GenBank/DDBJ whole genome shotgun (WGS) entry which is preliminary data.</text>
</comment>
<dbReference type="AlphaFoldDB" id="A0A2T0WQ61"/>
<evidence type="ECO:0000313" key="2">
    <source>
        <dbReference type="EMBL" id="PRY88664.1"/>
    </source>
</evidence>
<gene>
    <name evidence="2" type="ORF">CLV74_1075</name>
</gene>